<dbReference type="Proteomes" id="UP000217199">
    <property type="component" value="Unassembled WGS sequence"/>
</dbReference>
<dbReference type="Pfam" id="PF08190">
    <property type="entry name" value="PIH1"/>
    <property type="match status" value="1"/>
</dbReference>
<proteinExistence type="inferred from homology"/>
<dbReference type="PANTHER" id="PTHR22997:SF0">
    <property type="entry name" value="PIH1 DOMAIN-CONTAINING PROTEIN 1"/>
    <property type="match status" value="1"/>
</dbReference>
<feature type="compositionally biased region" description="Polar residues" evidence="2">
    <location>
        <begin position="338"/>
        <end position="356"/>
    </location>
</feature>
<evidence type="ECO:0000256" key="2">
    <source>
        <dbReference type="SAM" id="MobiDB-lite"/>
    </source>
</evidence>
<feature type="domain" description="PIH1 N-terminal" evidence="3">
    <location>
        <begin position="166"/>
        <end position="252"/>
    </location>
</feature>
<name>A0A286U8I9_9AGAM</name>
<feature type="compositionally biased region" description="Pro residues" evidence="2">
    <location>
        <begin position="82"/>
        <end position="92"/>
    </location>
</feature>
<dbReference type="EMBL" id="NBII01000009">
    <property type="protein sequence ID" value="PAV15839.1"/>
    <property type="molecule type" value="Genomic_DNA"/>
</dbReference>
<feature type="region of interest" description="Disordered" evidence="2">
    <location>
        <begin position="275"/>
        <end position="375"/>
    </location>
</feature>
<dbReference type="GO" id="GO:0005737">
    <property type="term" value="C:cytoplasm"/>
    <property type="evidence" value="ECO:0007669"/>
    <property type="project" value="TreeGrafter"/>
</dbReference>
<dbReference type="AlphaFoldDB" id="A0A286U8I9"/>
<comment type="similarity">
    <text evidence="1">Belongs to the PIH1 family.</text>
</comment>
<evidence type="ECO:0000256" key="1">
    <source>
        <dbReference type="ARBA" id="ARBA00008511"/>
    </source>
</evidence>
<accession>A0A286U8I9</accession>
<sequence length="554" mass="59527">MATSTESVQVKLTPSAGFCIKSVTTTPGFFNVSSSSSSSASSLSSSSSSTSNSEDPSTSSSSSSTSAPPPNPSPNPNLLEPTPHPSLPPLPSLPSKQTQIPKGVKVFLNVAWDRNVPPPPEVSEDVIRRAMAGADLDDDGDDVGVDNYGFVGGHGSDGDGDGDERGPRGAYYVPVIVSEPKETTDKSGKPSIVFDCIFSSSLKGRCSKDKDFKLYIVELALEHVEQKVHLTLSREVGTPNIASKGKVEPRTVLIPRRLVDAAKVKVAGIGIGTGIGVDGREVGSESSLVNGSTLENKKEKIKKEKKKEKGREQERERSTELNATTSTSKTTTPTPTSNLPRSILKSQSQTQTQKMENTLPPMPNSDNDTATSAGKKKPPLIEVLSSMSGGEVTSDKLLPETGPGIVALNMEEKSALGLGLPTPRWRWTKEEGEGEGGRRLKIEIEVPNLTRNLHTQSTLDIEARRILLHIPEVYYLDINLDLPDAQIGKIGAVQVGGDGDDPSREDVLDLDLEALRVKGHNAGEALRLKRQRDFDVEGAKAEWRINDRKLNIFV</sequence>
<evidence type="ECO:0000313" key="5">
    <source>
        <dbReference type="Proteomes" id="UP000217199"/>
    </source>
</evidence>
<dbReference type="InterPro" id="IPR012981">
    <property type="entry name" value="PIH1_N"/>
</dbReference>
<dbReference type="OrthoDB" id="5135119at2759"/>
<comment type="caution">
    <text evidence="4">The sequence shown here is derived from an EMBL/GenBank/DDBJ whole genome shotgun (WGS) entry which is preliminary data.</text>
</comment>
<evidence type="ECO:0000313" key="4">
    <source>
        <dbReference type="EMBL" id="PAV15839.1"/>
    </source>
</evidence>
<keyword evidence="5" id="KW-1185">Reference proteome</keyword>
<feature type="region of interest" description="Disordered" evidence="2">
    <location>
        <begin position="30"/>
        <end position="98"/>
    </location>
</feature>
<organism evidence="4 5">
    <name type="scientific">Pyrrhoderma noxium</name>
    <dbReference type="NCBI Taxonomy" id="2282107"/>
    <lineage>
        <taxon>Eukaryota</taxon>
        <taxon>Fungi</taxon>
        <taxon>Dikarya</taxon>
        <taxon>Basidiomycota</taxon>
        <taxon>Agaricomycotina</taxon>
        <taxon>Agaricomycetes</taxon>
        <taxon>Hymenochaetales</taxon>
        <taxon>Hymenochaetaceae</taxon>
        <taxon>Pyrrhoderma</taxon>
    </lineage>
</organism>
<dbReference type="InParanoid" id="A0A286U8I9"/>
<gene>
    <name evidence="4" type="ORF">PNOK_0869700</name>
</gene>
<feature type="compositionally biased region" description="Polar residues" evidence="2">
    <location>
        <begin position="284"/>
        <end position="294"/>
    </location>
</feature>
<dbReference type="PANTHER" id="PTHR22997">
    <property type="entry name" value="PIH1 DOMAIN-CONTAINING PROTEIN 1"/>
    <property type="match status" value="1"/>
</dbReference>
<dbReference type="STRING" id="2282107.A0A286U8I9"/>
<feature type="compositionally biased region" description="Basic and acidic residues" evidence="2">
    <location>
        <begin position="295"/>
        <end position="319"/>
    </location>
</feature>
<feature type="compositionally biased region" description="Low complexity" evidence="2">
    <location>
        <begin position="33"/>
        <end position="66"/>
    </location>
</feature>
<feature type="compositionally biased region" description="Low complexity" evidence="2">
    <location>
        <begin position="324"/>
        <end position="337"/>
    </location>
</feature>
<reference evidence="4 5" key="1">
    <citation type="journal article" date="2017" name="Mol. Ecol.">
        <title>Comparative and population genomic landscape of Phellinus noxius: A hypervariable fungus causing root rot in trees.</title>
        <authorList>
            <person name="Chung C.L."/>
            <person name="Lee T.J."/>
            <person name="Akiba M."/>
            <person name="Lee H.H."/>
            <person name="Kuo T.H."/>
            <person name="Liu D."/>
            <person name="Ke H.M."/>
            <person name="Yokoi T."/>
            <person name="Roa M.B."/>
            <person name="Lu M.J."/>
            <person name="Chang Y.Y."/>
            <person name="Ann P.J."/>
            <person name="Tsai J.N."/>
            <person name="Chen C.Y."/>
            <person name="Tzean S.S."/>
            <person name="Ota Y."/>
            <person name="Hattori T."/>
            <person name="Sahashi N."/>
            <person name="Liou R.F."/>
            <person name="Kikuchi T."/>
            <person name="Tsai I.J."/>
        </authorList>
    </citation>
    <scope>NUCLEOTIDE SEQUENCE [LARGE SCALE GENOMIC DNA]</scope>
    <source>
        <strain evidence="4 5">FFPRI411160</strain>
    </source>
</reference>
<evidence type="ECO:0000259" key="3">
    <source>
        <dbReference type="Pfam" id="PF08190"/>
    </source>
</evidence>
<dbReference type="InterPro" id="IPR050734">
    <property type="entry name" value="PIH1/Kintoun_subfamily"/>
</dbReference>
<protein>
    <recommendedName>
        <fullName evidence="3">PIH1 N-terminal domain-containing protein</fullName>
    </recommendedName>
</protein>